<organism evidence="2 3">
    <name type="scientific">Roseibium aggregatum</name>
    <dbReference type="NCBI Taxonomy" id="187304"/>
    <lineage>
        <taxon>Bacteria</taxon>
        <taxon>Pseudomonadati</taxon>
        <taxon>Pseudomonadota</taxon>
        <taxon>Alphaproteobacteria</taxon>
        <taxon>Hyphomicrobiales</taxon>
        <taxon>Stappiaceae</taxon>
        <taxon>Roseibium</taxon>
    </lineage>
</organism>
<reference evidence="3" key="1">
    <citation type="submission" date="2015-07" db="EMBL/GenBank/DDBJ databases">
        <authorList>
            <person name="Rodrigo-Torres Lidia"/>
            <person name="Arahal R.David."/>
        </authorList>
    </citation>
    <scope>NUCLEOTIDE SEQUENCE [LARGE SCALE GENOMIC DNA]</scope>
    <source>
        <strain evidence="3">CECT 4801</strain>
    </source>
</reference>
<feature type="compositionally biased region" description="Basic and acidic residues" evidence="1">
    <location>
        <begin position="150"/>
        <end position="165"/>
    </location>
</feature>
<accession>A0A0M6Y202</accession>
<evidence type="ECO:0000313" key="2">
    <source>
        <dbReference type="EMBL" id="CTQ43297.1"/>
    </source>
</evidence>
<gene>
    <name evidence="2" type="ORF">LAL4801_01734</name>
</gene>
<protein>
    <submittedName>
        <fullName evidence="2">Uncharacterized protein</fullName>
    </submittedName>
</protein>
<evidence type="ECO:0000256" key="1">
    <source>
        <dbReference type="SAM" id="MobiDB-lite"/>
    </source>
</evidence>
<dbReference type="AlphaFoldDB" id="A0A0M6Y202"/>
<dbReference type="EMBL" id="CXST01000001">
    <property type="protein sequence ID" value="CTQ43297.1"/>
    <property type="molecule type" value="Genomic_DNA"/>
</dbReference>
<feature type="region of interest" description="Disordered" evidence="1">
    <location>
        <begin position="133"/>
        <end position="165"/>
    </location>
</feature>
<keyword evidence="3" id="KW-1185">Reference proteome</keyword>
<sequence>MNCPLSSPRDHDPRVGAADLSHKIEKLSGVPGMEPDASVRGRTAQPLEVVGAVYGVSAEKEDRIGHGCPVVLARVPVAFQPGRTPASRWCAISLARSRNRPFVSQTPVDVQIKPLFGKIDLCGYPRCSACAGGSQDKKGQQQRPGNEFFDGQHLKGTQEKTRQQN</sequence>
<name>A0A0M6Y202_9HYPH</name>
<dbReference type="Proteomes" id="UP000048926">
    <property type="component" value="Unassembled WGS sequence"/>
</dbReference>
<proteinExistence type="predicted"/>
<evidence type="ECO:0000313" key="3">
    <source>
        <dbReference type="Proteomes" id="UP000048926"/>
    </source>
</evidence>